<sequence length="55" mass="5933">MSKQSVFFNKLCGILKSVVEATNDGLDIFSHLDAISRAADVFSSFVFCGSNRTAS</sequence>
<protein>
    <submittedName>
        <fullName evidence="1">Uncharacterized protein</fullName>
    </submittedName>
</protein>
<dbReference type="AlphaFoldDB" id="A0A3P8AYP6"/>
<evidence type="ECO:0000313" key="2">
    <source>
        <dbReference type="Proteomes" id="UP000269396"/>
    </source>
</evidence>
<dbReference type="Proteomes" id="UP000269396">
    <property type="component" value="Unassembled WGS sequence"/>
</dbReference>
<reference evidence="1 2" key="1">
    <citation type="submission" date="2018-11" db="EMBL/GenBank/DDBJ databases">
        <authorList>
            <consortium name="Pathogen Informatics"/>
        </authorList>
    </citation>
    <scope>NUCLEOTIDE SEQUENCE [LARGE SCALE GENOMIC DNA]</scope>
    <source>
        <strain>Denwood</strain>
        <strain evidence="2">Zambia</strain>
    </source>
</reference>
<evidence type="ECO:0000313" key="1">
    <source>
        <dbReference type="EMBL" id="VDO69488.1"/>
    </source>
</evidence>
<proteinExistence type="predicted"/>
<name>A0A3P8AYP6_9TREM</name>
<dbReference type="EMBL" id="UZAL01000274">
    <property type="protein sequence ID" value="VDO69488.1"/>
    <property type="molecule type" value="Genomic_DNA"/>
</dbReference>
<accession>A0A3P8AYP6</accession>
<gene>
    <name evidence="1" type="ORF">SMTD_LOCUS330</name>
</gene>
<organism evidence="1 2">
    <name type="scientific">Schistosoma mattheei</name>
    <dbReference type="NCBI Taxonomy" id="31246"/>
    <lineage>
        <taxon>Eukaryota</taxon>
        <taxon>Metazoa</taxon>
        <taxon>Spiralia</taxon>
        <taxon>Lophotrochozoa</taxon>
        <taxon>Platyhelminthes</taxon>
        <taxon>Trematoda</taxon>
        <taxon>Digenea</taxon>
        <taxon>Strigeidida</taxon>
        <taxon>Schistosomatoidea</taxon>
        <taxon>Schistosomatidae</taxon>
        <taxon>Schistosoma</taxon>
    </lineage>
</organism>
<keyword evidence="2" id="KW-1185">Reference proteome</keyword>